<dbReference type="Proteomes" id="UP000005239">
    <property type="component" value="Unassembled WGS sequence"/>
</dbReference>
<feature type="binding site" evidence="11">
    <location>
        <position position="290"/>
    </location>
    <ligand>
        <name>Zn(2+)</name>
        <dbReference type="ChEBI" id="CHEBI:29105"/>
        <note>catalytic</note>
    </ligand>
</feature>
<evidence type="ECO:0000256" key="10">
    <source>
        <dbReference type="PIRSR" id="PIRSR634015-2"/>
    </source>
</evidence>
<dbReference type="InterPro" id="IPR034015">
    <property type="entry name" value="M1_LTA4H"/>
</dbReference>
<keyword evidence="6" id="KW-0378">Hydrolase</keyword>
<dbReference type="GO" id="GO:0043171">
    <property type="term" value="P:peptide catabolic process"/>
    <property type="evidence" value="ECO:0000318"/>
    <property type="project" value="GO_Central"/>
</dbReference>
<dbReference type="SUPFAM" id="SSF48371">
    <property type="entry name" value="ARM repeat"/>
    <property type="match status" value="1"/>
</dbReference>
<evidence type="ECO:0000259" key="12">
    <source>
        <dbReference type="SMART" id="SM01263"/>
    </source>
</evidence>
<keyword evidence="5 11" id="KW-0479">Metal-binding</keyword>
<keyword evidence="7 11" id="KW-0862">Zinc</keyword>
<dbReference type="InterPro" id="IPR027268">
    <property type="entry name" value="Peptidase_M4/M1_CTD_sf"/>
</dbReference>
<name>A0A8R1V6H9_PRIPA</name>
<dbReference type="Pfam" id="PF09127">
    <property type="entry name" value="Leuk-A4-hydro_C"/>
    <property type="match status" value="1"/>
</dbReference>
<evidence type="ECO:0000256" key="7">
    <source>
        <dbReference type="ARBA" id="ARBA00022833"/>
    </source>
</evidence>
<dbReference type="GO" id="GO:0004301">
    <property type="term" value="F:epoxide hydrolase activity"/>
    <property type="evidence" value="ECO:0000318"/>
    <property type="project" value="GO_Central"/>
</dbReference>
<keyword evidence="4" id="KW-0645">Protease</keyword>
<protein>
    <recommendedName>
        <fullName evidence="12">Peptidase M1 leukotriene A4 hydrolase/aminopeptidase C-terminal domain-containing protein</fullName>
    </recommendedName>
</protein>
<comment type="subcellular location">
    <subcellularLocation>
        <location evidence="1">Cytoplasm</location>
    </subcellularLocation>
</comment>
<accession>A0A8R1V6H9</accession>
<comment type="cofactor">
    <cofactor evidence="11">
        <name>Zn(2+)</name>
        <dbReference type="ChEBI" id="CHEBI:29105"/>
    </cofactor>
    <text evidence="11">Binds 1 zinc ion per subunit.</text>
</comment>
<dbReference type="InterPro" id="IPR014782">
    <property type="entry name" value="Peptidase_M1_dom"/>
</dbReference>
<dbReference type="PANTHER" id="PTHR45726:SF3">
    <property type="entry name" value="LEUKOTRIENE A-4 HYDROLASE"/>
    <property type="match status" value="1"/>
</dbReference>
<dbReference type="Gene3D" id="2.60.40.1730">
    <property type="entry name" value="tricorn interacting facor f3 domain"/>
    <property type="match status" value="1"/>
</dbReference>
<feature type="active site" description="Proton acceptor" evidence="9">
    <location>
        <position position="291"/>
    </location>
</feature>
<evidence type="ECO:0000256" key="6">
    <source>
        <dbReference type="ARBA" id="ARBA00022801"/>
    </source>
</evidence>
<dbReference type="InterPro" id="IPR038502">
    <property type="entry name" value="M1_LTA-4_hydro/amino_C_sf"/>
</dbReference>
<feature type="binding site" evidence="11">
    <location>
        <position position="294"/>
    </location>
    <ligand>
        <name>Zn(2+)</name>
        <dbReference type="ChEBI" id="CHEBI:29105"/>
        <note>catalytic</note>
    </ligand>
</feature>
<keyword evidence="14" id="KW-1185">Reference proteome</keyword>
<evidence type="ECO:0000256" key="11">
    <source>
        <dbReference type="PIRSR" id="PIRSR634015-3"/>
    </source>
</evidence>
<evidence type="ECO:0000256" key="9">
    <source>
        <dbReference type="PIRSR" id="PIRSR634015-1"/>
    </source>
</evidence>
<reference evidence="13" key="2">
    <citation type="submission" date="2022-06" db="UniProtKB">
        <authorList>
            <consortium name="EnsemblMetazoa"/>
        </authorList>
    </citation>
    <scope>IDENTIFICATION</scope>
    <source>
        <strain evidence="13">PS312</strain>
    </source>
</reference>
<feature type="active site" description="Proton donor" evidence="9">
    <location>
        <position position="376"/>
    </location>
</feature>
<dbReference type="InterPro" id="IPR045357">
    <property type="entry name" value="Aminopeptidase_N-like_N"/>
</dbReference>
<dbReference type="GO" id="GO:0008237">
    <property type="term" value="F:metallopeptidase activity"/>
    <property type="evidence" value="ECO:0007669"/>
    <property type="project" value="UniProtKB-KW"/>
</dbReference>
<feature type="binding site" evidence="10">
    <location>
        <begin position="261"/>
        <end position="266"/>
    </location>
    <ligand>
        <name>a peptide</name>
        <dbReference type="ChEBI" id="CHEBI:60466"/>
    </ligand>
</feature>
<dbReference type="GO" id="GO:0004177">
    <property type="term" value="F:aminopeptidase activity"/>
    <property type="evidence" value="ECO:0000318"/>
    <property type="project" value="GO_Central"/>
</dbReference>
<dbReference type="SMART" id="SM01263">
    <property type="entry name" value="Leuk-A4-hydro_C"/>
    <property type="match status" value="1"/>
</dbReference>
<dbReference type="SUPFAM" id="SSF55486">
    <property type="entry name" value="Metalloproteases ('zincins'), catalytic domain"/>
    <property type="match status" value="1"/>
</dbReference>
<feature type="domain" description="Peptidase M1 leukotriene A4 hydrolase/aminopeptidase C-terminal" evidence="12">
    <location>
        <begin position="455"/>
        <end position="595"/>
    </location>
</feature>
<gene>
    <name evidence="13" type="primary">WBGene00305005</name>
</gene>
<dbReference type="GO" id="GO:0006508">
    <property type="term" value="P:proteolysis"/>
    <property type="evidence" value="ECO:0007669"/>
    <property type="project" value="UniProtKB-KW"/>
</dbReference>
<dbReference type="InterPro" id="IPR016024">
    <property type="entry name" value="ARM-type_fold"/>
</dbReference>
<dbReference type="GO" id="GO:0008270">
    <property type="term" value="F:zinc ion binding"/>
    <property type="evidence" value="ECO:0007669"/>
    <property type="project" value="InterPro"/>
</dbReference>
<dbReference type="InterPro" id="IPR049980">
    <property type="entry name" value="LTA4H_cat"/>
</dbReference>
<evidence type="ECO:0000256" key="3">
    <source>
        <dbReference type="ARBA" id="ARBA00022490"/>
    </source>
</evidence>
<keyword evidence="8" id="KW-0482">Metalloprotease</keyword>
<dbReference type="InterPro" id="IPR042097">
    <property type="entry name" value="Aminopeptidase_N-like_N_sf"/>
</dbReference>
<dbReference type="PRINTS" id="PR00756">
    <property type="entry name" value="ALADIPTASE"/>
</dbReference>
<sequence length="599" mass="66793">MADPSSFSNHLNVVIRSTKLDWKVDMAAKTIAGRVDHEVEGITEDSKEIILDARDLTVEKVLWKGVEIPFNYEKVNPALGDRLSMAIPALSKGDRATLSISYRTSPSARALQFLTPAQTSDKKGPFLFSQCQAIHARSIVPCQDTPAVKAPYTSKVSVPAGLTCLMSAISAGSDTAAGKEQWVFQFDQSIPVPSYLIAIVVGVLEQREIGPRSAVWAEPSVVEKSAKEFVETEQFIKAAEEICGEYVWKRYDLVVLPSTFPYGGMENPCLTFVTPTIITGDRSLVSVVAHEIAHSWTGNLVTTANWDHFWLNEGFTVYLERKIIEKVYGTARRYFDAREGWDSLPETLKQVIPEHSKLRQNLGGVDPDDAFSSIPYEKGSSLLLWLEQEVLSEDETRAFLRDHVNLFSQKALDTETWLASMLARYPKMKDREAVVNEWLYGEGMPPKQPKFVDESLIVECVAVVADLLSSATPSAARFAALDSSQKVFVMNALAEKAPLDVAKLELLAAPAFGIATTHNCELLCPWIKAGMESKWEPIIPVALEFAKTYGRLKFCKKTYSLLFAWDASRQLAKDQFEREKPNMHPITVQQVEALLNKYK</sequence>
<keyword evidence="3" id="KW-0963">Cytoplasm</keyword>
<dbReference type="InterPro" id="IPR015211">
    <property type="entry name" value="Peptidase_M1_C"/>
</dbReference>
<feature type="binding site" evidence="10">
    <location>
        <begin position="130"/>
        <end position="132"/>
    </location>
    <ligand>
        <name>a peptide</name>
        <dbReference type="ChEBI" id="CHEBI:60466"/>
    </ligand>
</feature>
<dbReference type="FunFam" id="2.60.40.1730:FF:000004">
    <property type="entry name" value="Leukotriene A(4) hydrolase"/>
    <property type="match status" value="1"/>
</dbReference>
<organism evidence="13 14">
    <name type="scientific">Pristionchus pacificus</name>
    <name type="common">Parasitic nematode worm</name>
    <dbReference type="NCBI Taxonomy" id="54126"/>
    <lineage>
        <taxon>Eukaryota</taxon>
        <taxon>Metazoa</taxon>
        <taxon>Ecdysozoa</taxon>
        <taxon>Nematoda</taxon>
        <taxon>Chromadorea</taxon>
        <taxon>Rhabditida</taxon>
        <taxon>Rhabditina</taxon>
        <taxon>Diplogasteromorpha</taxon>
        <taxon>Diplogasteroidea</taxon>
        <taxon>Neodiplogasteridae</taxon>
        <taxon>Pristionchus</taxon>
    </lineage>
</organism>
<dbReference type="Gene3D" id="1.10.390.10">
    <property type="entry name" value="Neutral Protease Domain 2"/>
    <property type="match status" value="1"/>
</dbReference>
<evidence type="ECO:0000313" key="13">
    <source>
        <dbReference type="EnsemblMetazoa" id="PPA47143.1"/>
    </source>
</evidence>
<dbReference type="GO" id="GO:0005829">
    <property type="term" value="C:cytosol"/>
    <property type="evidence" value="ECO:0000318"/>
    <property type="project" value="GO_Central"/>
</dbReference>
<dbReference type="SUPFAM" id="SSF63737">
    <property type="entry name" value="Leukotriene A4 hydrolase N-terminal domain"/>
    <property type="match status" value="1"/>
</dbReference>
<evidence type="ECO:0000256" key="2">
    <source>
        <dbReference type="ARBA" id="ARBA00010136"/>
    </source>
</evidence>
<feature type="binding site" evidence="10">
    <location>
        <begin position="551"/>
        <end position="553"/>
    </location>
    <ligand>
        <name>a peptide</name>
        <dbReference type="ChEBI" id="CHEBI:60466"/>
    </ligand>
</feature>
<dbReference type="PANTHER" id="PTHR45726">
    <property type="entry name" value="LEUKOTRIENE A-4 HYDROLASE"/>
    <property type="match status" value="1"/>
</dbReference>
<evidence type="ECO:0000256" key="8">
    <source>
        <dbReference type="ARBA" id="ARBA00023049"/>
    </source>
</evidence>
<dbReference type="AlphaFoldDB" id="A0A8R1V6H9"/>
<dbReference type="Pfam" id="PF01433">
    <property type="entry name" value="Peptidase_M1"/>
    <property type="match status" value="1"/>
</dbReference>
<dbReference type="CDD" id="cd09599">
    <property type="entry name" value="M1_LTA4H"/>
    <property type="match status" value="1"/>
</dbReference>
<evidence type="ECO:0000256" key="5">
    <source>
        <dbReference type="ARBA" id="ARBA00022723"/>
    </source>
</evidence>
<reference evidence="14" key="1">
    <citation type="journal article" date="2008" name="Nat. Genet.">
        <title>The Pristionchus pacificus genome provides a unique perspective on nematode lifestyle and parasitism.</title>
        <authorList>
            <person name="Dieterich C."/>
            <person name="Clifton S.W."/>
            <person name="Schuster L.N."/>
            <person name="Chinwalla A."/>
            <person name="Delehaunty K."/>
            <person name="Dinkelacker I."/>
            <person name="Fulton L."/>
            <person name="Fulton R."/>
            <person name="Godfrey J."/>
            <person name="Minx P."/>
            <person name="Mitreva M."/>
            <person name="Roeseler W."/>
            <person name="Tian H."/>
            <person name="Witte H."/>
            <person name="Yang S.P."/>
            <person name="Wilson R.K."/>
            <person name="Sommer R.J."/>
        </authorList>
    </citation>
    <scope>NUCLEOTIDE SEQUENCE [LARGE SCALE GENOMIC DNA]</scope>
    <source>
        <strain evidence="14">PS312</strain>
    </source>
</reference>
<dbReference type="Pfam" id="PF17900">
    <property type="entry name" value="Peptidase_M1_N"/>
    <property type="match status" value="1"/>
</dbReference>
<evidence type="ECO:0000256" key="1">
    <source>
        <dbReference type="ARBA" id="ARBA00004496"/>
    </source>
</evidence>
<evidence type="ECO:0000313" key="14">
    <source>
        <dbReference type="Proteomes" id="UP000005239"/>
    </source>
</evidence>
<evidence type="ECO:0000256" key="4">
    <source>
        <dbReference type="ARBA" id="ARBA00022670"/>
    </source>
</evidence>
<dbReference type="InterPro" id="IPR001930">
    <property type="entry name" value="Peptidase_M1"/>
</dbReference>
<comment type="similarity">
    <text evidence="2">Belongs to the peptidase M1 family.</text>
</comment>
<dbReference type="Gene3D" id="3.30.2010.30">
    <property type="match status" value="1"/>
</dbReference>
<dbReference type="FunFam" id="3.30.2010.30:FF:000001">
    <property type="entry name" value="Leukotriene A(4) hydrolase"/>
    <property type="match status" value="1"/>
</dbReference>
<dbReference type="Gene3D" id="1.25.40.320">
    <property type="entry name" value="Peptidase M1, leukotriene A4 hydrolase/aminopeptidase C-terminal domain"/>
    <property type="match status" value="1"/>
</dbReference>
<proteinExistence type="inferred from homology"/>
<dbReference type="EnsemblMetazoa" id="PPA47143.1">
    <property type="protein sequence ID" value="PPA47143.1"/>
    <property type="gene ID" value="WBGene00305005"/>
</dbReference>
<feature type="binding site" evidence="11">
    <location>
        <position position="313"/>
    </location>
    <ligand>
        <name>Zn(2+)</name>
        <dbReference type="ChEBI" id="CHEBI:29105"/>
        <note>catalytic</note>
    </ligand>
</feature>